<dbReference type="EMBL" id="KB446573">
    <property type="protein sequence ID" value="EME76914.1"/>
    <property type="molecule type" value="Genomic_DNA"/>
</dbReference>
<feature type="region of interest" description="Disordered" evidence="9">
    <location>
        <begin position="1227"/>
        <end position="1270"/>
    </location>
</feature>
<keyword evidence="7" id="KW-0926">Vacuole</keyword>
<dbReference type="GO" id="GO:0034517">
    <property type="term" value="P:ribophagy"/>
    <property type="evidence" value="ECO:0007669"/>
    <property type="project" value="TreeGrafter"/>
</dbReference>
<feature type="coiled-coil region" evidence="8">
    <location>
        <begin position="254"/>
        <end position="288"/>
    </location>
</feature>
<organism evidence="12 13">
    <name type="scientific">Pseudocercospora fijiensis (strain CIRAD86)</name>
    <name type="common">Black leaf streak disease fungus</name>
    <name type="synonym">Mycosphaerella fijiensis</name>
    <dbReference type="NCBI Taxonomy" id="383855"/>
    <lineage>
        <taxon>Eukaryota</taxon>
        <taxon>Fungi</taxon>
        <taxon>Dikarya</taxon>
        <taxon>Ascomycota</taxon>
        <taxon>Pezizomycotina</taxon>
        <taxon>Dothideomycetes</taxon>
        <taxon>Dothideomycetidae</taxon>
        <taxon>Mycosphaerellales</taxon>
        <taxon>Mycosphaerellaceae</taxon>
        <taxon>Pseudocercospora</taxon>
    </lineage>
</organism>
<evidence type="ECO:0000256" key="9">
    <source>
        <dbReference type="SAM" id="MobiDB-lite"/>
    </source>
</evidence>
<keyword evidence="7" id="KW-0472">Membrane</keyword>
<gene>
    <name evidence="12" type="ORF">MYCFIDRAFT_114161</name>
</gene>
<evidence type="ECO:0000313" key="12">
    <source>
        <dbReference type="EMBL" id="EME76914.1"/>
    </source>
</evidence>
<keyword evidence="6 8" id="KW-0175">Coiled coil</keyword>
<dbReference type="GO" id="GO:0034727">
    <property type="term" value="P:piecemeal microautophagy of the nucleus"/>
    <property type="evidence" value="ECO:0007669"/>
    <property type="project" value="TreeGrafter"/>
</dbReference>
<name>M2ZCS4_PSEFD</name>
<feature type="coiled-coil region" evidence="8">
    <location>
        <begin position="165"/>
        <end position="203"/>
    </location>
</feature>
<dbReference type="eggNOG" id="ENOG502QVZE">
    <property type="taxonomic scope" value="Eukaryota"/>
</dbReference>
<dbReference type="AlphaFoldDB" id="M2ZCS4"/>
<keyword evidence="3 7" id="KW-0813">Transport</keyword>
<dbReference type="STRING" id="383855.M2ZCS4"/>
<sequence length="1270" mass="141663">MSISVSIGHTGQRLPLDPSLTGTLEAVKSWIAAQTNIQPRSQILLTSQGKQVRTQTLLTENELFVFDSSWLNGKKAASPVKEPPSLSASSEDASSHFNPGPAPDTITSTNDLASWQNLFRVRRNWAAGLLEGCSARAKQAEQYQSEKAVIERCLAVAVASLQHHIKSADKHYAAAEARASELLQEQQAHADNWERNLESLRNIPARPDFTRFIQPMHMSTASRRQSQQQHITTLQGYVDVVTVKQAASAARASMNTLGSKLDAMRDELDSATSNSNDLLQAVDQLSNDSVNESASEPAQLIEEIDMVVKKMASDLEHVQSLPKTSQACAQASKMALLHTRNYLPNLNDYCGEMNELVQQAKRGRDGAADIALEHMRTLSMIESQLAKLYQDVKEIDLPEDQEASLVTLSIVSRLPSVYGHLLVESVRRREWVAKMRRDSMTLQEEVAVYQEEEEKRRKKWMRNVDDLVSAEALQSRVLGIELSLQNEGGSWPMVTREELDEYIKTLLDVFGAGPVIDEIDLAVKDLDKPTRKQIKHARAFKNGSMHEAAFGDTSLLLRGHDANKALQDSNSRLEEERRGSLVQGQSNEERRLAKRVVDLEAELQARNDEAASRKKSDAEIQKQVDEAISTKKDLMENMDAQQREFAIERRNLETELREVKEKLEEAENEVERLMGSRDGIDEEIARLKEDASGHAARAATEHDARGALERKLEQAQTARRQAEEEMQRMRAEQERIRESEAEHLQTLATTHAHLSPDAESPTGLLGLSAALEELARRSATHAKELEDAVAFAKSENESLWSSNERQKNELATAAQKQAEAEDEVRQAHEKLSFEEARVNALQEQLSEEQEQLRSLRDKFAEGETGSEVLRQRVAEEEGRSAKLRTELAEAKSHITSLDVELMRLQKKHKLYQINADASSERLQKRADRAKEISQKLYTQNLRLGRLLERLGLVVAYQGESMSVERASKMAASTTMIDPSMHMSRQASMTSPSPTRKSSAADNEPGTDLRLLHWPDAQTAEEEASQYEAFLNHVTRFDLDVFSDAITKRVKDYEYTAKKYSKESKDSTKRADAYRERALKLRSEAHNKIAVRDFKEGDMALFLPTRGGQVKGAWAAFNIGCPHYFLAERDGMRLGTRDFIVARIQKVEQKVVDLSGQRAAAQMAADGRSIDDASASSMQDEDDNPFDLSDGLTWWMVHAVEERVAGAAPTTPGLGKSTVSTATVDAKGSIRIKRSSKSDDASKHLNKSLDSRRSSSNSKKGVTSTGATGSA</sequence>
<feature type="compositionally biased region" description="Basic and acidic residues" evidence="9">
    <location>
        <begin position="1235"/>
        <end position="1252"/>
    </location>
</feature>
<proteinExistence type="inferred from homology"/>
<evidence type="ECO:0000259" key="11">
    <source>
        <dbReference type="Pfam" id="PF10377"/>
    </source>
</evidence>
<evidence type="ECO:0000256" key="7">
    <source>
        <dbReference type="RuleBase" id="RU367075"/>
    </source>
</evidence>
<reference evidence="12 13" key="1">
    <citation type="journal article" date="2012" name="PLoS Pathog.">
        <title>Diverse lifestyles and strategies of plant pathogenesis encoded in the genomes of eighteen Dothideomycetes fungi.</title>
        <authorList>
            <person name="Ohm R.A."/>
            <person name="Feau N."/>
            <person name="Henrissat B."/>
            <person name="Schoch C.L."/>
            <person name="Horwitz B.A."/>
            <person name="Barry K.W."/>
            <person name="Condon B.J."/>
            <person name="Copeland A.C."/>
            <person name="Dhillon B."/>
            <person name="Glaser F."/>
            <person name="Hesse C.N."/>
            <person name="Kosti I."/>
            <person name="LaButti K."/>
            <person name="Lindquist E.A."/>
            <person name="Lucas S."/>
            <person name="Salamov A.A."/>
            <person name="Bradshaw R.E."/>
            <person name="Ciuffetti L."/>
            <person name="Hamelin R.C."/>
            <person name="Kema G.H.J."/>
            <person name="Lawrence C."/>
            <person name="Scott J.A."/>
            <person name="Spatafora J.W."/>
            <person name="Turgeon B.G."/>
            <person name="de Wit P.J.G.M."/>
            <person name="Zhong S."/>
            <person name="Goodwin S.B."/>
            <person name="Grigoriev I.V."/>
        </authorList>
    </citation>
    <scope>NUCLEOTIDE SEQUENCE [LARGE SCALE GENOMIC DNA]</scope>
    <source>
        <strain evidence="12 13">CIRAD86</strain>
    </source>
</reference>
<feature type="compositionally biased region" description="Polar residues" evidence="9">
    <location>
        <begin position="978"/>
        <end position="1000"/>
    </location>
</feature>
<dbReference type="GO" id="GO:0061709">
    <property type="term" value="P:reticulophagy"/>
    <property type="evidence" value="ECO:0007669"/>
    <property type="project" value="TreeGrafter"/>
</dbReference>
<dbReference type="GO" id="GO:0034045">
    <property type="term" value="C:phagophore assembly site membrane"/>
    <property type="evidence" value="ECO:0007669"/>
    <property type="project" value="UniProtKB-SubCell"/>
</dbReference>
<dbReference type="GO" id="GO:1903599">
    <property type="term" value="P:positive regulation of autophagy of mitochondrion"/>
    <property type="evidence" value="ECO:0007669"/>
    <property type="project" value="UniProtKB-UniRule"/>
</dbReference>
<dbReference type="Proteomes" id="UP000016932">
    <property type="component" value="Unassembled WGS sequence"/>
</dbReference>
<feature type="region of interest" description="Disordered" evidence="9">
    <location>
        <begin position="567"/>
        <end position="589"/>
    </location>
</feature>
<comment type="subcellular location">
    <subcellularLocation>
        <location evidence="7">Preautophagosomal structure membrane</location>
        <topology evidence="7">Peripheral membrane protein</topology>
    </subcellularLocation>
    <subcellularLocation>
        <location evidence="7">Vacuole membrane</location>
        <topology evidence="7">Peripheral membrane protein</topology>
    </subcellularLocation>
    <text evidence="7">During pexophagy, accumulates in the vacuolar membrane region, where the peroxisomes contact the vacuole.</text>
</comment>
<dbReference type="KEGG" id="pfj:MYCFIDRAFT_114161"/>
<dbReference type="GO" id="GO:0015031">
    <property type="term" value="P:protein transport"/>
    <property type="evidence" value="ECO:0007669"/>
    <property type="project" value="UniProtKB-KW"/>
</dbReference>
<evidence type="ECO:0000256" key="2">
    <source>
        <dbReference type="ARBA" id="ARBA00013804"/>
    </source>
</evidence>
<comment type="function">
    <text evidence="7">Involved in cytoplasm to vacuole transport (Cvt), pexophagy, mitophagy and nucleophagy. Recruits mitochondria for their selective degradation via autophagy (mitophagy) during starvation. Works as scaffold proteins that recruit ATG proteins to the pre-autophagosome (PAS), the site of vesicle/autophagosome formation. Required for the Cvt vesicles completion.</text>
</comment>
<feature type="region of interest" description="Disordered" evidence="9">
    <location>
        <begin position="978"/>
        <end position="1008"/>
    </location>
</feature>
<evidence type="ECO:0000313" key="13">
    <source>
        <dbReference type="Proteomes" id="UP000016932"/>
    </source>
</evidence>
<dbReference type="Pfam" id="PF10377">
    <property type="entry name" value="ATG11"/>
    <property type="match status" value="1"/>
</dbReference>
<dbReference type="GO" id="GO:0019901">
    <property type="term" value="F:protein kinase binding"/>
    <property type="evidence" value="ECO:0007669"/>
    <property type="project" value="TreeGrafter"/>
</dbReference>
<evidence type="ECO:0000256" key="6">
    <source>
        <dbReference type="ARBA" id="ARBA00023054"/>
    </source>
</evidence>
<evidence type="ECO:0000256" key="8">
    <source>
        <dbReference type="SAM" id="Coils"/>
    </source>
</evidence>
<dbReference type="GO" id="GO:0000045">
    <property type="term" value="P:autophagosome assembly"/>
    <property type="evidence" value="ECO:0007669"/>
    <property type="project" value="UniProtKB-UniRule"/>
</dbReference>
<dbReference type="Pfam" id="PF04108">
    <property type="entry name" value="ATG17_like"/>
    <property type="match status" value="1"/>
</dbReference>
<feature type="region of interest" description="Disordered" evidence="9">
    <location>
        <begin position="76"/>
        <end position="105"/>
    </location>
</feature>
<dbReference type="GO" id="GO:0000422">
    <property type="term" value="P:autophagy of mitochondrion"/>
    <property type="evidence" value="ECO:0007669"/>
    <property type="project" value="TreeGrafter"/>
</dbReference>
<evidence type="ECO:0000256" key="5">
    <source>
        <dbReference type="ARBA" id="ARBA00023006"/>
    </source>
</evidence>
<dbReference type="OrthoDB" id="447953at2759"/>
<dbReference type="GO" id="GO:0060090">
    <property type="term" value="F:molecular adaptor activity"/>
    <property type="evidence" value="ECO:0007669"/>
    <property type="project" value="TreeGrafter"/>
</dbReference>
<dbReference type="GO" id="GO:0005774">
    <property type="term" value="C:vacuolar membrane"/>
    <property type="evidence" value="ECO:0007669"/>
    <property type="project" value="UniProtKB-SubCell"/>
</dbReference>
<feature type="compositionally biased region" description="Polar residues" evidence="9">
    <location>
        <begin position="1259"/>
        <end position="1270"/>
    </location>
</feature>
<evidence type="ECO:0000256" key="3">
    <source>
        <dbReference type="ARBA" id="ARBA00022448"/>
    </source>
</evidence>
<keyword evidence="4 7" id="KW-0653">Protein transport</keyword>
<feature type="region of interest" description="Disordered" evidence="9">
    <location>
        <begin position="1162"/>
        <end position="1182"/>
    </location>
</feature>
<feature type="region of interest" description="Disordered" evidence="9">
    <location>
        <begin position="798"/>
        <end position="828"/>
    </location>
</feature>
<dbReference type="GO" id="GO:1990316">
    <property type="term" value="C:Atg1/ULK1 kinase complex"/>
    <property type="evidence" value="ECO:0007669"/>
    <property type="project" value="TreeGrafter"/>
</dbReference>
<dbReference type="InterPro" id="IPR045326">
    <property type="entry name" value="ATG17-like_dom"/>
</dbReference>
<evidence type="ECO:0000256" key="4">
    <source>
        <dbReference type="ARBA" id="ARBA00022927"/>
    </source>
</evidence>
<protein>
    <recommendedName>
        <fullName evidence="2 7">Autophagy-related protein 11</fullName>
    </recommendedName>
</protein>
<evidence type="ECO:0000256" key="1">
    <source>
        <dbReference type="ARBA" id="ARBA00009729"/>
    </source>
</evidence>
<dbReference type="InterPro" id="IPR040040">
    <property type="entry name" value="ATG11"/>
</dbReference>
<comment type="similarity">
    <text evidence="1 7">Belongs to the ATG11 family.</text>
</comment>
<dbReference type="HOGENOM" id="CLU_002803_1_0_1"/>
<evidence type="ECO:0000259" key="10">
    <source>
        <dbReference type="Pfam" id="PF04108"/>
    </source>
</evidence>
<dbReference type="VEuPathDB" id="FungiDB:MYCFIDRAFT_114161"/>
<feature type="non-terminal residue" evidence="12">
    <location>
        <position position="1"/>
    </location>
</feature>
<feature type="domain" description="Autophagy-related protein 11 C-terminal" evidence="11">
    <location>
        <begin position="1043"/>
        <end position="1199"/>
    </location>
</feature>
<dbReference type="PANTHER" id="PTHR13222:SF1">
    <property type="entry name" value="RB1-INDUCIBLE COILED-COIL PROTEIN 1"/>
    <property type="match status" value="1"/>
</dbReference>
<keyword evidence="5 7" id="KW-0072">Autophagy</keyword>
<dbReference type="GeneID" id="19330244"/>
<dbReference type="InterPro" id="IPR019460">
    <property type="entry name" value="Atg11_C"/>
</dbReference>
<feature type="compositionally biased region" description="Low complexity" evidence="9">
    <location>
        <begin position="83"/>
        <end position="92"/>
    </location>
</feature>
<accession>M2ZCS4</accession>
<dbReference type="PANTHER" id="PTHR13222">
    <property type="entry name" value="RB1-INDUCIBLE COILED-COIL"/>
    <property type="match status" value="1"/>
</dbReference>
<dbReference type="RefSeq" id="XP_007932550.1">
    <property type="nucleotide sequence ID" value="XM_007934359.1"/>
</dbReference>
<keyword evidence="13" id="KW-1185">Reference proteome</keyword>
<comment type="subunit">
    <text evidence="7">Homodimer.</text>
</comment>
<feature type="domain" description="Autophagy protein ATG17-like" evidence="10">
    <location>
        <begin position="110"/>
        <end position="467"/>
    </location>
</feature>